<proteinExistence type="predicted"/>
<evidence type="ECO:0000313" key="2">
    <source>
        <dbReference type="Proteomes" id="UP000829829"/>
    </source>
</evidence>
<dbReference type="AlphaFoldDB" id="A0A9Q8RLZ4"/>
<dbReference type="Pfam" id="PF11848">
    <property type="entry name" value="DUF3368"/>
    <property type="match status" value="1"/>
</dbReference>
<name>A0A9Q8RLZ4_9LEPT</name>
<dbReference type="Proteomes" id="UP000829829">
    <property type="component" value="Chromosome 2"/>
</dbReference>
<gene>
    <name evidence="1" type="ORF">MAL03_18635</name>
</gene>
<dbReference type="RefSeq" id="WP_004449800.1">
    <property type="nucleotide sequence ID" value="NZ_CP091954.1"/>
</dbReference>
<evidence type="ECO:0000313" key="1">
    <source>
        <dbReference type="EMBL" id="UOG58680.1"/>
    </source>
</evidence>
<dbReference type="EMBL" id="CP091958">
    <property type="protein sequence ID" value="UOG58680.1"/>
    <property type="molecule type" value="Genomic_DNA"/>
</dbReference>
<organism evidence="1 2">
    <name type="scientific">Leptospira noguchii</name>
    <dbReference type="NCBI Taxonomy" id="28182"/>
    <lineage>
        <taxon>Bacteria</taxon>
        <taxon>Pseudomonadati</taxon>
        <taxon>Spirochaetota</taxon>
        <taxon>Spirochaetia</taxon>
        <taxon>Leptospirales</taxon>
        <taxon>Leptospiraceae</taxon>
        <taxon>Leptospira</taxon>
    </lineage>
</organism>
<reference evidence="1" key="1">
    <citation type="submission" date="2022-02" db="EMBL/GenBank/DDBJ databases">
        <title>The genetically variable rfb locus in Leptospira is a mobile cassette and a molecular signature of serovar identity.</title>
        <authorList>
            <person name="Nieves C."/>
            <person name="Vincent A.T."/>
            <person name="Zarantonelli L."/>
            <person name="Picardeau M."/>
            <person name="Veyrier F.J."/>
            <person name="Buschiazzo A."/>
        </authorList>
    </citation>
    <scope>NUCLEOTIDE SEQUENCE</scope>
    <source>
        <strain evidence="1">IP1512017</strain>
    </source>
</reference>
<protein>
    <submittedName>
        <fullName evidence="1">Uncharacterized protein</fullName>
    </submittedName>
</protein>
<dbReference type="InterPro" id="IPR021799">
    <property type="entry name" value="PIN-like_prokaryotic"/>
</dbReference>
<accession>A0A9Q8RLZ4</accession>
<sequence>MIKPKKIAIIDTGVLRNFFSLGKLNYLNLFYETVLLPISVEREFLSNELSPQELENRFDFIFSFFRSNSNWFERCNLYSEEEFQIYLADLKPEEKKLGIGEAEVFCQFTHTQGIAEILIDDQKAYNFGKSLDASVKRTLYFLAELDHNEILNYFESCEILRNSGTRIKNDVILKAFHSSYDSRGFPVPKDRIPSWCRVSEKIES</sequence>